<reference evidence="1 2" key="1">
    <citation type="journal article" date="2014" name="BMC Genomics">
        <title>Comparative genomics of the major fungal agents of human and animal Sporotrichosis: Sporothrix schenckii and Sporothrix brasiliensis.</title>
        <authorList>
            <person name="Teixeira M.M."/>
            <person name="de Almeida L.G."/>
            <person name="Kubitschek-Barreira P."/>
            <person name="Alves F.L."/>
            <person name="Kioshima E.S."/>
            <person name="Abadio A.K."/>
            <person name="Fernandes L."/>
            <person name="Derengowski L.S."/>
            <person name="Ferreira K.S."/>
            <person name="Souza R.C."/>
            <person name="Ruiz J.C."/>
            <person name="de Andrade N.C."/>
            <person name="Paes H.C."/>
            <person name="Nicola A.M."/>
            <person name="Albuquerque P."/>
            <person name="Gerber A.L."/>
            <person name="Martins V.P."/>
            <person name="Peconick L.D."/>
            <person name="Neto A.V."/>
            <person name="Chaucanez C.B."/>
            <person name="Silva P.A."/>
            <person name="Cunha O.L."/>
            <person name="de Oliveira F.F."/>
            <person name="dos Santos T.C."/>
            <person name="Barros A.L."/>
            <person name="Soares M.A."/>
            <person name="de Oliveira L.M."/>
            <person name="Marini M.M."/>
            <person name="Villalobos-Duno H."/>
            <person name="Cunha M.M."/>
            <person name="de Hoog S."/>
            <person name="da Silveira J.F."/>
            <person name="Henrissat B."/>
            <person name="Nino-Vega G.A."/>
            <person name="Cisalpino P.S."/>
            <person name="Mora-Montes H.M."/>
            <person name="Almeida S.R."/>
            <person name="Stajich J.E."/>
            <person name="Lopes-Bezerra L.M."/>
            <person name="Vasconcelos A.T."/>
            <person name="Felipe M.S."/>
        </authorList>
    </citation>
    <scope>NUCLEOTIDE SEQUENCE [LARGE SCALE GENOMIC DNA]</scope>
    <source>
        <strain evidence="1 2">1099-18</strain>
    </source>
</reference>
<dbReference type="KEGG" id="ssck:SPSK_08225"/>
<accession>A0A0F2MGN5</accession>
<dbReference type="GeneID" id="27670138"/>
<evidence type="ECO:0000313" key="1">
    <source>
        <dbReference type="EMBL" id="KJR87990.1"/>
    </source>
</evidence>
<reference evidence="1 2" key="2">
    <citation type="journal article" date="2015" name="Eukaryot. Cell">
        <title>Asexual propagation of a virulent clone complex in a human and feline outbreak of sporotrichosis.</title>
        <authorList>
            <person name="Teixeira Mde M."/>
            <person name="Rodrigues A.M."/>
            <person name="Tsui C.K."/>
            <person name="de Almeida L.G."/>
            <person name="Van Diepeningen A.D."/>
            <person name="van den Ende B.G."/>
            <person name="Fernandes G.F."/>
            <person name="Kano R."/>
            <person name="Hamelin R.C."/>
            <person name="Lopes-Bezerra L.M."/>
            <person name="Vasconcelos A.T."/>
            <person name="de Hoog S."/>
            <person name="de Camargo Z.P."/>
            <person name="Felipe M.S."/>
        </authorList>
    </citation>
    <scope>NUCLEOTIDE SEQUENCE [LARGE SCALE GENOMIC DNA]</scope>
    <source>
        <strain evidence="1 2">1099-18</strain>
    </source>
</reference>
<dbReference type="AlphaFoldDB" id="A0A0F2MGN5"/>
<comment type="caution">
    <text evidence="1">The sequence shown here is derived from an EMBL/GenBank/DDBJ whole genome shotgun (WGS) entry which is preliminary data.</text>
</comment>
<protein>
    <submittedName>
        <fullName evidence="1">Uncharacterized protein</fullName>
    </submittedName>
</protein>
<name>A0A0F2MGN5_SPOSC</name>
<dbReference type="RefSeq" id="XP_016590666.1">
    <property type="nucleotide sequence ID" value="XM_016734861.1"/>
</dbReference>
<gene>
    <name evidence="1" type="ORF">SPSK_08225</name>
</gene>
<proteinExistence type="predicted"/>
<dbReference type="EMBL" id="AXCR01000004">
    <property type="protein sequence ID" value="KJR87990.1"/>
    <property type="molecule type" value="Genomic_DNA"/>
</dbReference>
<sequence>MSDEKVKSCWEAGGSANRALMKAAMETNGSVWKRQLAARLTSDFQQVPAASHSSALASETTHWDACLARM</sequence>
<organism evidence="1 2">
    <name type="scientific">Sporothrix schenckii 1099-18</name>
    <dbReference type="NCBI Taxonomy" id="1397361"/>
    <lineage>
        <taxon>Eukaryota</taxon>
        <taxon>Fungi</taxon>
        <taxon>Dikarya</taxon>
        <taxon>Ascomycota</taxon>
        <taxon>Pezizomycotina</taxon>
        <taxon>Sordariomycetes</taxon>
        <taxon>Sordariomycetidae</taxon>
        <taxon>Ophiostomatales</taxon>
        <taxon>Ophiostomataceae</taxon>
        <taxon>Sporothrix</taxon>
    </lineage>
</organism>
<evidence type="ECO:0000313" key="2">
    <source>
        <dbReference type="Proteomes" id="UP000033710"/>
    </source>
</evidence>
<dbReference type="Proteomes" id="UP000033710">
    <property type="component" value="Unassembled WGS sequence"/>
</dbReference>
<dbReference type="VEuPathDB" id="FungiDB:SPSK_08225"/>